<evidence type="ECO:0000313" key="2">
    <source>
        <dbReference type="Proteomes" id="UP000007800"/>
    </source>
</evidence>
<evidence type="ECO:0000313" key="1">
    <source>
        <dbReference type="EMBL" id="EER09136.1"/>
    </source>
</evidence>
<protein>
    <submittedName>
        <fullName evidence="1">Myosin heavy chain, putative</fullName>
    </submittedName>
</protein>
<name>C5L2C4_PERM5</name>
<dbReference type="PANTHER" id="PTHR23313">
    <property type="entry name" value="TSEC1-RELATED"/>
    <property type="match status" value="1"/>
</dbReference>
<dbReference type="Proteomes" id="UP000007800">
    <property type="component" value="Unassembled WGS sequence"/>
</dbReference>
<dbReference type="GeneID" id="9065307"/>
<dbReference type="InParanoid" id="C5L2C4"/>
<organism evidence="2">
    <name type="scientific">Perkinsus marinus (strain ATCC 50983 / TXsc)</name>
    <dbReference type="NCBI Taxonomy" id="423536"/>
    <lineage>
        <taxon>Eukaryota</taxon>
        <taxon>Sar</taxon>
        <taxon>Alveolata</taxon>
        <taxon>Perkinsozoa</taxon>
        <taxon>Perkinsea</taxon>
        <taxon>Perkinsida</taxon>
        <taxon>Perkinsidae</taxon>
        <taxon>Perkinsus</taxon>
    </lineage>
</organism>
<gene>
    <name evidence="1" type="ORF">Pmar_PMAR024160</name>
</gene>
<proteinExistence type="predicted"/>
<keyword evidence="2" id="KW-1185">Reference proteome</keyword>
<accession>C5L2C4</accession>
<dbReference type="OrthoDB" id="436069at2759"/>
<dbReference type="AlphaFoldDB" id="C5L2C4"/>
<dbReference type="RefSeq" id="XP_002777320.1">
    <property type="nucleotide sequence ID" value="XM_002777274.1"/>
</dbReference>
<sequence>MSPARAGITVNTIHSTRGMNNLVQQQRIGGRGPGLCKLERQRAELVGAFKKQMKFIDVLKRQKVHVEATRLLSFTEEEFISSLELGGKLK</sequence>
<dbReference type="PANTHER" id="PTHR23313:SF0">
    <property type="entry name" value="TESTIS-EXPRESSED PROTEIN 9"/>
    <property type="match status" value="1"/>
</dbReference>
<dbReference type="EMBL" id="GG678581">
    <property type="protein sequence ID" value="EER09136.1"/>
    <property type="molecule type" value="Genomic_DNA"/>
</dbReference>
<reference evidence="1 2" key="1">
    <citation type="submission" date="2008-07" db="EMBL/GenBank/DDBJ databases">
        <authorList>
            <person name="El-Sayed N."/>
            <person name="Caler E."/>
            <person name="Inman J."/>
            <person name="Amedeo P."/>
            <person name="Hass B."/>
            <person name="Wortman J."/>
        </authorList>
    </citation>
    <scope>NUCLEOTIDE SEQUENCE [LARGE SCALE GENOMIC DNA]</scope>
    <source>
        <strain evidence="2">ATCC 50983 / TXsc</strain>
    </source>
</reference>